<name>A0ABV9E5W7_9ACTN</name>
<proteinExistence type="predicted"/>
<accession>A0ABV9E5W7</accession>
<dbReference type="EMBL" id="JBHSFN010000001">
    <property type="protein sequence ID" value="MFC4584693.1"/>
    <property type="molecule type" value="Genomic_DNA"/>
</dbReference>
<organism evidence="1 2">
    <name type="scientific">Sphaerisporangium corydalis</name>
    <dbReference type="NCBI Taxonomy" id="1441875"/>
    <lineage>
        <taxon>Bacteria</taxon>
        <taxon>Bacillati</taxon>
        <taxon>Actinomycetota</taxon>
        <taxon>Actinomycetes</taxon>
        <taxon>Streptosporangiales</taxon>
        <taxon>Streptosporangiaceae</taxon>
        <taxon>Sphaerisporangium</taxon>
    </lineage>
</organism>
<dbReference type="InterPro" id="IPR004401">
    <property type="entry name" value="YbaB/EbfC"/>
</dbReference>
<dbReference type="RefSeq" id="WP_262842705.1">
    <property type="nucleotide sequence ID" value="NZ_JANZYP010000013.1"/>
</dbReference>
<sequence length="147" mass="16425">MTEFGGFANMDVEKLLSDAQRQVSQLEELQRRTVGVVGEAQDKDGLVTVEYAADGLRDLRLNPRAMRLASADLADLIKTVAREAAQDLERKTGELMGEVFGEADNPMNLLRDPEAALAKIREAEGAYDRTFDQVMGDLEEIRRRLEQ</sequence>
<dbReference type="InterPro" id="IPR036894">
    <property type="entry name" value="YbaB-like_sf"/>
</dbReference>
<keyword evidence="2" id="KW-1185">Reference proteome</keyword>
<dbReference type="Pfam" id="PF02575">
    <property type="entry name" value="YbaB_DNA_bd"/>
    <property type="match status" value="1"/>
</dbReference>
<comment type="caution">
    <text evidence="1">The sequence shown here is derived from an EMBL/GenBank/DDBJ whole genome shotgun (WGS) entry which is preliminary data.</text>
</comment>
<evidence type="ECO:0000313" key="1">
    <source>
        <dbReference type="EMBL" id="MFC4584693.1"/>
    </source>
</evidence>
<dbReference type="Proteomes" id="UP001595891">
    <property type="component" value="Unassembled WGS sequence"/>
</dbReference>
<dbReference type="Gene3D" id="3.30.1310.10">
    <property type="entry name" value="Nucleoid-associated protein YbaB-like domain"/>
    <property type="match status" value="1"/>
</dbReference>
<evidence type="ECO:0000313" key="2">
    <source>
        <dbReference type="Proteomes" id="UP001595891"/>
    </source>
</evidence>
<gene>
    <name evidence="1" type="ORF">ACFO8L_01315</name>
</gene>
<reference evidence="2" key="1">
    <citation type="journal article" date="2019" name="Int. J. Syst. Evol. Microbiol.">
        <title>The Global Catalogue of Microorganisms (GCM) 10K type strain sequencing project: providing services to taxonomists for standard genome sequencing and annotation.</title>
        <authorList>
            <consortium name="The Broad Institute Genomics Platform"/>
            <consortium name="The Broad Institute Genome Sequencing Center for Infectious Disease"/>
            <person name="Wu L."/>
            <person name="Ma J."/>
        </authorList>
    </citation>
    <scope>NUCLEOTIDE SEQUENCE [LARGE SCALE GENOMIC DNA]</scope>
    <source>
        <strain evidence="2">CCUG 49560</strain>
    </source>
</reference>
<protein>
    <submittedName>
        <fullName evidence="1">YbaB/EbfC family nucleoid-associated protein</fullName>
    </submittedName>
</protein>
<dbReference type="SUPFAM" id="SSF82607">
    <property type="entry name" value="YbaB-like"/>
    <property type="match status" value="1"/>
</dbReference>